<evidence type="ECO:0000313" key="1">
    <source>
        <dbReference type="EMBL" id="KAA1095066.1"/>
    </source>
</evidence>
<sequence length="72" mass="7987">MRLSVTDGLSGLLGCPCALVFKSCEGLVFESVEEQVSSHHNARKRQPKKIIYRSSINKRVTGDQGVCSVCWF</sequence>
<reference evidence="1 2" key="1">
    <citation type="submission" date="2019-05" db="EMBL/GenBank/DDBJ databases">
        <title>Emergence of the Ug99 lineage of the wheat stem rust pathogen through somatic hybridization.</title>
        <authorList>
            <person name="Li F."/>
            <person name="Upadhyaya N.M."/>
            <person name="Sperschneider J."/>
            <person name="Matny O."/>
            <person name="Nguyen-Phuc H."/>
            <person name="Mago R."/>
            <person name="Raley C."/>
            <person name="Miller M.E."/>
            <person name="Silverstein K.A.T."/>
            <person name="Henningsen E."/>
            <person name="Hirsch C.D."/>
            <person name="Visser B."/>
            <person name="Pretorius Z.A."/>
            <person name="Steffenson B.J."/>
            <person name="Schwessinger B."/>
            <person name="Dodds P.N."/>
            <person name="Figueroa M."/>
        </authorList>
    </citation>
    <scope>NUCLEOTIDE SEQUENCE [LARGE SCALE GENOMIC DNA]</scope>
    <source>
        <strain evidence="1">21-0</strain>
    </source>
</reference>
<comment type="caution">
    <text evidence="1">The sequence shown here is derived from an EMBL/GenBank/DDBJ whole genome shotgun (WGS) entry which is preliminary data.</text>
</comment>
<proteinExistence type="predicted"/>
<dbReference type="EMBL" id="VSWC01000079">
    <property type="protein sequence ID" value="KAA1095066.1"/>
    <property type="molecule type" value="Genomic_DNA"/>
</dbReference>
<gene>
    <name evidence="1" type="ORF">PGT21_035210</name>
</gene>
<name>A0A5B0P287_PUCGR</name>
<accession>A0A5B0P287</accession>
<protein>
    <submittedName>
        <fullName evidence="1">Uncharacterized protein</fullName>
    </submittedName>
</protein>
<organism evidence="1 2">
    <name type="scientific">Puccinia graminis f. sp. tritici</name>
    <dbReference type="NCBI Taxonomy" id="56615"/>
    <lineage>
        <taxon>Eukaryota</taxon>
        <taxon>Fungi</taxon>
        <taxon>Dikarya</taxon>
        <taxon>Basidiomycota</taxon>
        <taxon>Pucciniomycotina</taxon>
        <taxon>Pucciniomycetes</taxon>
        <taxon>Pucciniales</taxon>
        <taxon>Pucciniaceae</taxon>
        <taxon>Puccinia</taxon>
    </lineage>
</organism>
<dbReference type="Proteomes" id="UP000324748">
    <property type="component" value="Unassembled WGS sequence"/>
</dbReference>
<evidence type="ECO:0000313" key="2">
    <source>
        <dbReference type="Proteomes" id="UP000324748"/>
    </source>
</evidence>
<dbReference type="AlphaFoldDB" id="A0A5B0P287"/>
<keyword evidence="2" id="KW-1185">Reference proteome</keyword>